<sequence>MGVPIGLLDGSFWQEWTGMSSSGKTVSADSALQLSTVWACVRLLSETVSTLPLKLYKSHDDGSRELAKNHPVYPILCNRPNLEMTQSRFMLTVVASLCLRGNAFIEKKFIGHKLVALIPLLPQNMNIKRLPGGDIEYTYADNSGEHQGRRRVIPVKNMMHIRGFGIDGLSGLIPVKTGRDVIGAALSTDEAAAKVFENGLQSSGFISASANTDLTEEQINGIRQHIQAFVGSKNAGKMMVLPGDLTYQNITMNPEAAQLLQSRAYNVEEICRWFRVPPVMVGHATKQSSWASSLEGMNMQFLTHTLRPLLVNIEQEIARCLLDSDSDYYAEFNVEGLLRADSRGRASYYATALQNAWMSRNEVRRKENLPPIEGGDVFTVQLNLTPIDLLGEEVEKKLPPEDNNHED</sequence>
<evidence type="ECO:0000313" key="2">
    <source>
        <dbReference type="Proteomes" id="UP000002045"/>
    </source>
</evidence>
<gene>
    <name evidence="1" type="ordered locus">XBJ1_2044</name>
</gene>
<dbReference type="Gene3D" id="1.20.1270.210">
    <property type="match status" value="1"/>
</dbReference>
<accession>D3V355</accession>
<dbReference type="Pfam" id="PF04860">
    <property type="entry name" value="Phage_portal"/>
    <property type="match status" value="1"/>
</dbReference>
<dbReference type="eggNOG" id="COG4695">
    <property type="taxonomic scope" value="Bacteria"/>
</dbReference>
<dbReference type="AlphaFoldDB" id="D3V355"/>
<dbReference type="RefSeq" id="WP_012988510.1">
    <property type="nucleotide sequence ID" value="NC_013892.1"/>
</dbReference>
<dbReference type="Proteomes" id="UP000002045">
    <property type="component" value="Chromosome"/>
</dbReference>
<dbReference type="Gene3D" id="3.30.1120.70">
    <property type="match status" value="1"/>
</dbReference>
<dbReference type="Gene3D" id="3.40.140.120">
    <property type="match status" value="1"/>
</dbReference>
<dbReference type="HOGENOM" id="CLU_033789_0_0_6"/>
<name>D3V355_XENBS</name>
<dbReference type="KEGG" id="xbo:XBJ1_2044"/>
<proteinExistence type="predicted"/>
<reference evidence="1" key="1">
    <citation type="journal article" date="2011" name="PLoS ONE">
        <title>The entomopathogenic bacterial endosymbionts xenorhabdus and photorhabdus: convergent lifestyles from divergent genomes.</title>
        <authorList>
            <person name="Chaston J.M."/>
            <person name="Suen G."/>
            <person name="Tucker S.L."/>
            <person name="Andersen A.W."/>
            <person name="Bhasin A."/>
            <person name="Bode E."/>
            <person name="Bode H.B."/>
            <person name="Brachmann A.O."/>
            <person name="Cowles C.E."/>
            <person name="Cowles K.N."/>
            <person name="Darby C."/>
            <person name="de Leon L."/>
            <person name="Drace K."/>
            <person name="Du Z."/>
            <person name="Givaudan A."/>
            <person name="Herbert Tran E.E."/>
            <person name="Jewell K.A."/>
            <person name="Knack J.J."/>
            <person name="Krasomil-Osterfeld K.C."/>
            <person name="Kukor R."/>
            <person name="Lanois A."/>
            <person name="Latreille P."/>
            <person name="Leimgruber N.K."/>
            <person name="Lipke C.M."/>
            <person name="Liu R."/>
            <person name="Lu X."/>
            <person name="Martens E.C."/>
            <person name="Marri P.R."/>
            <person name="Medigue C."/>
            <person name="Menard M.L."/>
            <person name="Miller N.M."/>
            <person name="Morales-Soto N."/>
            <person name="Norton S."/>
            <person name="Ogier J.C."/>
            <person name="Orchard S.S."/>
            <person name="Park D."/>
            <person name="Park Y."/>
            <person name="Qurollo B.A."/>
            <person name="Sugar D.R."/>
            <person name="Richards G.R."/>
            <person name="Rouy Z."/>
            <person name="Slominski B."/>
            <person name="Slominski K."/>
            <person name="Snyder H."/>
            <person name="Tjaden B.C."/>
            <person name="van der Hoeven R."/>
            <person name="Welch R.D."/>
            <person name="Wheeler C."/>
            <person name="Xiang B."/>
            <person name="Barbazuk B."/>
            <person name="Gaudriault S."/>
            <person name="Goodner B."/>
            <person name="Slater S.C."/>
            <person name="Forst S."/>
            <person name="Goldman B.S."/>
            <person name="Goodrich-Blair H."/>
        </authorList>
    </citation>
    <scope>NUCLEOTIDE SEQUENCE [LARGE SCALE GENOMIC DNA]</scope>
    <source>
        <strain evidence="1">SS-2004</strain>
    </source>
</reference>
<dbReference type="PATRIC" id="fig|406818.4.peg.1846"/>
<evidence type="ECO:0000313" key="1">
    <source>
        <dbReference type="EMBL" id="CBJ81170.1"/>
    </source>
</evidence>
<dbReference type="NCBIfam" id="TIGR01537">
    <property type="entry name" value="portal_HK97"/>
    <property type="match status" value="1"/>
</dbReference>
<dbReference type="InterPro" id="IPR006944">
    <property type="entry name" value="Phage/GTA_portal"/>
</dbReference>
<dbReference type="InterPro" id="IPR006427">
    <property type="entry name" value="Portal_HK97"/>
</dbReference>
<organism evidence="1 2">
    <name type="scientific">Xenorhabdus bovienii (strain SS-2004)</name>
    <name type="common">Xenorhabdus nematophila subsp. bovienii</name>
    <dbReference type="NCBI Taxonomy" id="406818"/>
    <lineage>
        <taxon>Bacteria</taxon>
        <taxon>Pseudomonadati</taxon>
        <taxon>Pseudomonadota</taxon>
        <taxon>Gammaproteobacteria</taxon>
        <taxon>Enterobacterales</taxon>
        <taxon>Morganellaceae</taxon>
        <taxon>Xenorhabdus</taxon>
    </lineage>
</organism>
<dbReference type="EMBL" id="FN667741">
    <property type="protein sequence ID" value="CBJ81170.1"/>
    <property type="molecule type" value="Genomic_DNA"/>
</dbReference>
<protein>
    <submittedName>
        <fullName evidence="1">Gp3</fullName>
    </submittedName>
</protein>
<dbReference type="STRING" id="406818.XBJ1_2044"/>